<feature type="transmembrane region" description="Helical" evidence="2">
    <location>
        <begin position="518"/>
        <end position="538"/>
    </location>
</feature>
<keyword evidence="2" id="KW-0812">Transmembrane</keyword>
<sequence length="635" mass="67270">MTDEPSAASGGPRLPWPHCGHGTTADDRVGCRGVRIAGRAACLVHVDEAERAAYLGGLAPGADVDQRGTSFDSRLAGRLLAALRDPATGGPRLGTAQFQEASFAGNVQFERAVFTGDAWFYGASFGGDAQFARAVFSGAAGFDQVTFVGRARFDQAAFTGEAGFHGATFAGEAGFERATFTGDAGFHGAAFTGEARFDQAVFGSDAGFYGAAFRGEAGFHRAEFAGDAQFERVEFSDDAGFRWARFEAAPRLGRLTCAGTVELSGAVFGAPVTVEVAARALALRRTRFASTAALRVRYAHVDLSGAVLEYPVSLAAEPQPFTDDSGGEVVERTHGDADAGVRVLSLNGVDTSHLSLTDVDLAECRLAGAVNLDQLSLSGRITFARPPAGWHRRGVLPARWSRRKVLVEEHHVRAAGHRGPAARGWRPHPNSDPGPGPEGPGRGNAPPAPGSPRAVVVAGLYRQLRKALEDGKNEPGAADFYYGEMEMRRRDRGTPFPERLLLRLYWATSGYGLRASRALAWLGAAMTATVLALMLWGLPADEPKPVVTGRQVAAGQELALVTDTPAPVNPGGPLADRFTAERFEKALRVVINSGVFRSSGQHLTTAGTYTEMAARFSAPLLLALAVLAVRARVKR</sequence>
<accession>A0A1W7D145</accession>
<dbReference type="AlphaFoldDB" id="A0A1W7D145"/>
<evidence type="ECO:0000313" key="4">
    <source>
        <dbReference type="Proteomes" id="UP000194218"/>
    </source>
</evidence>
<evidence type="ECO:0008006" key="5">
    <source>
        <dbReference type="Google" id="ProtNLM"/>
    </source>
</evidence>
<dbReference type="InterPro" id="IPR001646">
    <property type="entry name" value="5peptide_repeat"/>
</dbReference>
<name>A0A1W7D145_9ACTN</name>
<dbReference type="KEGG" id="smao:CAG99_19850"/>
<feature type="region of interest" description="Disordered" evidence="1">
    <location>
        <begin position="412"/>
        <end position="452"/>
    </location>
</feature>
<dbReference type="OrthoDB" id="3602494at2"/>
<protein>
    <recommendedName>
        <fullName evidence="5">Pentapeptide repeat-containing protein</fullName>
    </recommendedName>
</protein>
<keyword evidence="4" id="KW-1185">Reference proteome</keyword>
<evidence type="ECO:0000256" key="2">
    <source>
        <dbReference type="SAM" id="Phobius"/>
    </source>
</evidence>
<dbReference type="RefSeq" id="WP_086160637.1">
    <property type="nucleotide sequence ID" value="NZ_CP021121.1"/>
</dbReference>
<evidence type="ECO:0000313" key="3">
    <source>
        <dbReference type="EMBL" id="ARQ70793.1"/>
    </source>
</evidence>
<evidence type="ECO:0000256" key="1">
    <source>
        <dbReference type="SAM" id="MobiDB-lite"/>
    </source>
</evidence>
<keyword evidence="2" id="KW-1133">Transmembrane helix</keyword>
<dbReference type="Gene3D" id="2.160.20.80">
    <property type="entry name" value="E3 ubiquitin-protein ligase SopA"/>
    <property type="match status" value="1"/>
</dbReference>
<dbReference type="EMBL" id="CP021121">
    <property type="protein sequence ID" value="ARQ70793.1"/>
    <property type="molecule type" value="Genomic_DNA"/>
</dbReference>
<proteinExistence type="predicted"/>
<reference evidence="3 4" key="1">
    <citation type="submission" date="2017-05" db="EMBL/GenBank/DDBJ databases">
        <title>Complete genome sequence of Streptomyces sp. SCSIO 03032 revealed the diverse biosynthetic pathways for its bioactive secondary metabolites.</title>
        <authorList>
            <person name="Ma L."/>
            <person name="Zhu Y."/>
            <person name="Zhang W."/>
            <person name="Zhang G."/>
            <person name="Tian X."/>
            <person name="Zhang S."/>
            <person name="Zhang C."/>
        </authorList>
    </citation>
    <scope>NUCLEOTIDE SEQUENCE [LARGE SCALE GENOMIC DNA]</scope>
    <source>
        <strain evidence="3 4">SCSIO 03032</strain>
    </source>
</reference>
<dbReference type="Proteomes" id="UP000194218">
    <property type="component" value="Chromosome"/>
</dbReference>
<gene>
    <name evidence="3" type="ORF">CAG99_19850</name>
</gene>
<dbReference type="Pfam" id="PF13576">
    <property type="entry name" value="Pentapeptide_3"/>
    <property type="match status" value="2"/>
</dbReference>
<organism evidence="3 4">
    <name type="scientific">Streptomyces marincola</name>
    <dbReference type="NCBI Taxonomy" id="2878388"/>
    <lineage>
        <taxon>Bacteria</taxon>
        <taxon>Bacillati</taxon>
        <taxon>Actinomycetota</taxon>
        <taxon>Actinomycetes</taxon>
        <taxon>Kitasatosporales</taxon>
        <taxon>Streptomycetaceae</taxon>
        <taxon>Streptomyces</taxon>
    </lineage>
</organism>
<keyword evidence="2" id="KW-0472">Membrane</keyword>